<evidence type="ECO:0000313" key="1">
    <source>
        <dbReference type="EMBL" id="TCD63640.1"/>
    </source>
</evidence>
<dbReference type="AlphaFoldDB" id="A0A4R0R7K5"/>
<gene>
    <name evidence="1" type="ORF">EIP91_005157</name>
</gene>
<protein>
    <submittedName>
        <fullName evidence="1">Uncharacterized protein</fullName>
    </submittedName>
</protein>
<reference evidence="1 2" key="1">
    <citation type="submission" date="2018-11" db="EMBL/GenBank/DDBJ databases">
        <title>Genome assembly of Steccherinum ochraceum LE-BIN_3174, the white-rot fungus of the Steccherinaceae family (The Residual Polyporoid clade, Polyporales, Basidiomycota).</title>
        <authorList>
            <person name="Fedorova T.V."/>
            <person name="Glazunova O.A."/>
            <person name="Landesman E.O."/>
            <person name="Moiseenko K.V."/>
            <person name="Psurtseva N.V."/>
            <person name="Savinova O.S."/>
            <person name="Shakhova N.V."/>
            <person name="Tyazhelova T.V."/>
            <person name="Vasina D.V."/>
        </authorList>
    </citation>
    <scope>NUCLEOTIDE SEQUENCE [LARGE SCALE GENOMIC DNA]</scope>
    <source>
        <strain evidence="1 2">LE-BIN_3174</strain>
    </source>
</reference>
<name>A0A4R0R7K5_9APHY</name>
<dbReference type="EMBL" id="RWJN01000284">
    <property type="protein sequence ID" value="TCD63640.1"/>
    <property type="molecule type" value="Genomic_DNA"/>
</dbReference>
<proteinExistence type="predicted"/>
<organism evidence="1 2">
    <name type="scientific">Steccherinum ochraceum</name>
    <dbReference type="NCBI Taxonomy" id="92696"/>
    <lineage>
        <taxon>Eukaryota</taxon>
        <taxon>Fungi</taxon>
        <taxon>Dikarya</taxon>
        <taxon>Basidiomycota</taxon>
        <taxon>Agaricomycotina</taxon>
        <taxon>Agaricomycetes</taxon>
        <taxon>Polyporales</taxon>
        <taxon>Steccherinaceae</taxon>
        <taxon>Steccherinum</taxon>
    </lineage>
</organism>
<evidence type="ECO:0000313" key="2">
    <source>
        <dbReference type="Proteomes" id="UP000292702"/>
    </source>
</evidence>
<dbReference type="Proteomes" id="UP000292702">
    <property type="component" value="Unassembled WGS sequence"/>
</dbReference>
<keyword evidence="2" id="KW-1185">Reference proteome</keyword>
<comment type="caution">
    <text evidence="1">The sequence shown here is derived from an EMBL/GenBank/DDBJ whole genome shotgun (WGS) entry which is preliminary data.</text>
</comment>
<sequence>MSSLQMVEASNMRVFLTNLRPSIVLLKDGTSLEGQKELANVLQLSVSTEFTRVRALQDTSRPWSEFIADLLQLRETLKLVSSTRADSASCTDRVDIVWKQLEATQLAAAKL</sequence>
<accession>A0A4R0R7K5</accession>